<comment type="caution">
    <text evidence="7">The sequence shown here is derived from an EMBL/GenBank/DDBJ whole genome shotgun (WGS) entry which is preliminary data.</text>
</comment>
<dbReference type="EC" id="2.3.1.241" evidence="7"/>
<comment type="subcellular location">
    <subcellularLocation>
        <location evidence="1">Cell inner membrane</location>
    </subcellularLocation>
</comment>
<gene>
    <name evidence="7" type="ORF">FHS30_001344</name>
</gene>
<protein>
    <submittedName>
        <fullName evidence="7">KDO2-lipid IV(A) lauroyltransferase</fullName>
        <ecNumber evidence="7">2.3.1.241</ecNumber>
    </submittedName>
</protein>
<keyword evidence="5" id="KW-0472">Membrane</keyword>
<evidence type="ECO:0000256" key="4">
    <source>
        <dbReference type="ARBA" id="ARBA00022679"/>
    </source>
</evidence>
<dbReference type="Pfam" id="PF03279">
    <property type="entry name" value="Lip_A_acyltrans"/>
    <property type="match status" value="1"/>
</dbReference>
<dbReference type="PANTHER" id="PTHR30606">
    <property type="entry name" value="LIPID A BIOSYNTHESIS LAUROYL ACYLTRANSFERASE"/>
    <property type="match status" value="1"/>
</dbReference>
<dbReference type="CDD" id="cd07984">
    <property type="entry name" value="LPLAT_LABLAT-like"/>
    <property type="match status" value="1"/>
</dbReference>
<evidence type="ECO:0000256" key="1">
    <source>
        <dbReference type="ARBA" id="ARBA00004533"/>
    </source>
</evidence>
<dbReference type="AlphaFoldDB" id="A0A839UNQ0"/>
<reference evidence="7 8" key="1">
    <citation type="submission" date="2020-08" db="EMBL/GenBank/DDBJ databases">
        <title>Genomic Encyclopedia of Type Strains, Phase III (KMG-III): the genomes of soil and plant-associated and newly described type strains.</title>
        <authorList>
            <person name="Whitman W."/>
        </authorList>
    </citation>
    <scope>NUCLEOTIDE SEQUENCE [LARGE SCALE GENOMIC DNA]</scope>
    <source>
        <strain evidence="7 8">CECT 8571</strain>
    </source>
</reference>
<evidence type="ECO:0000313" key="7">
    <source>
        <dbReference type="EMBL" id="MBB3168160.1"/>
    </source>
</evidence>
<evidence type="ECO:0000256" key="3">
    <source>
        <dbReference type="ARBA" id="ARBA00022519"/>
    </source>
</evidence>
<dbReference type="GO" id="GO:0008913">
    <property type="term" value="F:Kdo2-lipid IVA acyltransferase activity"/>
    <property type="evidence" value="ECO:0007669"/>
    <property type="project" value="UniProtKB-EC"/>
</dbReference>
<sequence>MQNLSLCFPDWSDARRWQVARAHFAGAGLTLFESGLVWWSRRSRFEGFFTLEGGEVLQQLAGRPVLFFGLHNTCVEMVYAYLSLQRPVNVLFRVNNNALWEYMATRSRERYQARLIPRKQVPEFIERLSRGEAGLLAADQDLGRKRSLFVPFFGVPTATVPSVHQFARQTGAAVVFAEAYRGGANGYVLRLHHLKGFPTEDAEADTGRMNAEIERSVQQHPEQYLWVHKRFKTRPEGAAPIYPPKRQRQR</sequence>
<keyword evidence="6 7" id="KW-0012">Acyltransferase</keyword>
<keyword evidence="2" id="KW-1003">Cell membrane</keyword>
<name>A0A839UNQ0_9GAMM</name>
<dbReference type="EMBL" id="JACHXZ010000002">
    <property type="protein sequence ID" value="MBB3168160.1"/>
    <property type="molecule type" value="Genomic_DNA"/>
</dbReference>
<organism evidence="7 8">
    <name type="scientific">Simiduia aestuariiviva</name>
    <dbReference type="NCBI Taxonomy" id="1510459"/>
    <lineage>
        <taxon>Bacteria</taxon>
        <taxon>Pseudomonadati</taxon>
        <taxon>Pseudomonadota</taxon>
        <taxon>Gammaproteobacteria</taxon>
        <taxon>Cellvibrionales</taxon>
        <taxon>Cellvibrionaceae</taxon>
        <taxon>Simiduia</taxon>
    </lineage>
</organism>
<proteinExistence type="predicted"/>
<keyword evidence="4 7" id="KW-0808">Transferase</keyword>
<accession>A0A839UNQ0</accession>
<dbReference type="InterPro" id="IPR004960">
    <property type="entry name" value="LipA_acyltrans"/>
</dbReference>
<evidence type="ECO:0000256" key="2">
    <source>
        <dbReference type="ARBA" id="ARBA00022475"/>
    </source>
</evidence>
<evidence type="ECO:0000256" key="5">
    <source>
        <dbReference type="ARBA" id="ARBA00023136"/>
    </source>
</evidence>
<keyword evidence="8" id="KW-1185">Reference proteome</keyword>
<evidence type="ECO:0000313" key="8">
    <source>
        <dbReference type="Proteomes" id="UP000559987"/>
    </source>
</evidence>
<evidence type="ECO:0000256" key="6">
    <source>
        <dbReference type="ARBA" id="ARBA00023315"/>
    </source>
</evidence>
<dbReference type="PANTHER" id="PTHR30606:SF9">
    <property type="entry name" value="LIPID A BIOSYNTHESIS LAUROYLTRANSFERASE"/>
    <property type="match status" value="1"/>
</dbReference>
<keyword evidence="3" id="KW-0997">Cell inner membrane</keyword>
<dbReference type="Proteomes" id="UP000559987">
    <property type="component" value="Unassembled WGS sequence"/>
</dbReference>
<dbReference type="GO" id="GO:0005886">
    <property type="term" value="C:plasma membrane"/>
    <property type="evidence" value="ECO:0007669"/>
    <property type="project" value="UniProtKB-SubCell"/>
</dbReference>
<dbReference type="GO" id="GO:0009247">
    <property type="term" value="P:glycolipid biosynthetic process"/>
    <property type="evidence" value="ECO:0007669"/>
    <property type="project" value="UniProtKB-ARBA"/>
</dbReference>